<organism evidence="1">
    <name type="scientific">Pseudogymnoascus destructans</name>
    <dbReference type="NCBI Taxonomy" id="655981"/>
    <lineage>
        <taxon>Eukaryota</taxon>
        <taxon>Fungi</taxon>
        <taxon>Dikarya</taxon>
        <taxon>Ascomycota</taxon>
        <taxon>Pezizomycotina</taxon>
        <taxon>Leotiomycetes</taxon>
        <taxon>Thelebolales</taxon>
        <taxon>Thelebolaceae</taxon>
        <taxon>Pseudogymnoascus</taxon>
    </lineage>
</organism>
<dbReference type="AlphaFoldDB" id="A0A177ADQ3"/>
<gene>
    <name evidence="1" type="ORF">VC83_04218</name>
</gene>
<dbReference type="EMBL" id="KV441394">
    <property type="protein sequence ID" value="OAF59401.1"/>
    <property type="molecule type" value="Genomic_DNA"/>
</dbReference>
<sequence length="142" mass="16591">MATLDLTTLGTALPGPVSDHSKALYKLLRDVHDTTLVSQISFSLRDWRHVPKDDVIRHAFETARFLYLTIYPRIPRLRYMVEKMGMEKPSEQDMIRRWHTELLLYLETNGPIRSLFDDNPTLLQGCIKSILMLQALEYRISM</sequence>
<proteinExistence type="predicted"/>
<dbReference type="Proteomes" id="UP000077154">
    <property type="component" value="Unassembled WGS sequence"/>
</dbReference>
<evidence type="ECO:0000313" key="1">
    <source>
        <dbReference type="EMBL" id="OAF59401.1"/>
    </source>
</evidence>
<dbReference type="RefSeq" id="XP_024324684.1">
    <property type="nucleotide sequence ID" value="XM_024467853.1"/>
</dbReference>
<protein>
    <submittedName>
        <fullName evidence="1">Uncharacterized protein</fullName>
    </submittedName>
</protein>
<accession>A0A177ADQ3</accession>
<dbReference type="GeneID" id="36287291"/>
<reference evidence="1" key="1">
    <citation type="submission" date="2016-03" db="EMBL/GenBank/DDBJ databases">
        <title>Updated assembly of Pseudogymnoascus destructans, the fungus causing white-nose syndrome of bats.</title>
        <authorList>
            <person name="Palmer J.M."/>
            <person name="Drees K.P."/>
            <person name="Foster J.T."/>
            <person name="Lindner D.L."/>
        </authorList>
    </citation>
    <scope>NUCLEOTIDE SEQUENCE [LARGE SCALE GENOMIC DNA]</scope>
    <source>
        <strain evidence="1">20631-21</strain>
    </source>
</reference>
<name>A0A177ADQ3_9PEZI</name>